<proteinExistence type="inferred from homology"/>
<evidence type="ECO:0000313" key="9">
    <source>
        <dbReference type="EMBL" id="KNC20938.1"/>
    </source>
</evidence>
<dbReference type="PANTHER" id="PTHR23292:SF14">
    <property type="entry name" value="FI16615P1-RELATED"/>
    <property type="match status" value="1"/>
</dbReference>
<evidence type="ECO:0000256" key="2">
    <source>
        <dbReference type="ARBA" id="ARBA00004481"/>
    </source>
</evidence>
<dbReference type="PANTHER" id="PTHR23292">
    <property type="entry name" value="LIPOPOLYSACCHARIDE-INDUCED TUMOR NECROSIS FACTOR-ALPHA FACTOR"/>
    <property type="match status" value="1"/>
</dbReference>
<keyword evidence="7" id="KW-0472">Membrane</keyword>
<dbReference type="Pfam" id="PF10601">
    <property type="entry name" value="zf-LITAF-like"/>
    <property type="match status" value="1"/>
</dbReference>
<evidence type="ECO:0000256" key="6">
    <source>
        <dbReference type="ARBA" id="ARBA00022833"/>
    </source>
</evidence>
<name>A0A0L0BLY4_LUCCU</name>
<gene>
    <name evidence="9" type="ORF">FF38_13026</name>
</gene>
<comment type="subcellular location">
    <subcellularLocation>
        <location evidence="2">Endosome membrane</location>
        <topology evidence="2">Peripheral membrane protein</topology>
    </subcellularLocation>
    <subcellularLocation>
        <location evidence="1">Late endosome membrane</location>
    </subcellularLocation>
    <subcellularLocation>
        <location evidence="3">Lysosome membrane</location>
        <topology evidence="3">Peripheral membrane protein</topology>
        <orientation evidence="3">Cytoplasmic side</orientation>
    </subcellularLocation>
</comment>
<comment type="similarity">
    <text evidence="4">Belongs to the CDIP1/LITAF family.</text>
</comment>
<dbReference type="InterPro" id="IPR037519">
    <property type="entry name" value="LITAF_fam"/>
</dbReference>
<sequence>MATINEQKPANVEVVIDKKAQKAGEKMLRAQRDQEIYNNFATPLVGTFLNLTQEPALIKCPSCGVEEMSEVVDELKWWATEINRFLGCLFVTLCCCCCLDYSLPCKSSDRNHYCKNCGCYFGRAMRIPPLKKVKMRKQLKSLSAIWRVNIMENETLPPPVYFAVGPQPHEVSCPFCKQYSKTTMKRSFFRCSLRRHYCSHCGEYLGSYRRPQL</sequence>
<evidence type="ECO:0000256" key="5">
    <source>
        <dbReference type="ARBA" id="ARBA00022723"/>
    </source>
</evidence>
<dbReference type="GO" id="GO:0008270">
    <property type="term" value="F:zinc ion binding"/>
    <property type="evidence" value="ECO:0007669"/>
    <property type="project" value="TreeGrafter"/>
</dbReference>
<evidence type="ECO:0000313" key="10">
    <source>
        <dbReference type="Proteomes" id="UP000037069"/>
    </source>
</evidence>
<accession>A0A0L0BLY4</accession>
<evidence type="ECO:0000256" key="1">
    <source>
        <dbReference type="ARBA" id="ARBA00004414"/>
    </source>
</evidence>
<dbReference type="SMART" id="SM00714">
    <property type="entry name" value="LITAF"/>
    <property type="match status" value="2"/>
</dbReference>
<protein>
    <recommendedName>
        <fullName evidence="8">LITAF domain-containing protein</fullName>
    </recommendedName>
</protein>
<organism evidence="9 10">
    <name type="scientific">Lucilia cuprina</name>
    <name type="common">Green bottle fly</name>
    <name type="synonym">Australian sheep blowfly</name>
    <dbReference type="NCBI Taxonomy" id="7375"/>
    <lineage>
        <taxon>Eukaryota</taxon>
        <taxon>Metazoa</taxon>
        <taxon>Ecdysozoa</taxon>
        <taxon>Arthropoda</taxon>
        <taxon>Hexapoda</taxon>
        <taxon>Insecta</taxon>
        <taxon>Pterygota</taxon>
        <taxon>Neoptera</taxon>
        <taxon>Endopterygota</taxon>
        <taxon>Diptera</taxon>
        <taxon>Brachycera</taxon>
        <taxon>Muscomorpha</taxon>
        <taxon>Oestroidea</taxon>
        <taxon>Calliphoridae</taxon>
        <taxon>Luciliinae</taxon>
        <taxon>Lucilia</taxon>
    </lineage>
</organism>
<evidence type="ECO:0000256" key="3">
    <source>
        <dbReference type="ARBA" id="ARBA00004630"/>
    </source>
</evidence>
<dbReference type="AlphaFoldDB" id="A0A0L0BLY4"/>
<evidence type="ECO:0000259" key="8">
    <source>
        <dbReference type="PROSITE" id="PS51837"/>
    </source>
</evidence>
<reference evidence="9 10" key="1">
    <citation type="journal article" date="2015" name="Nat. Commun.">
        <title>Lucilia cuprina genome unlocks parasitic fly biology to underpin future interventions.</title>
        <authorList>
            <person name="Anstead C.A."/>
            <person name="Korhonen P.K."/>
            <person name="Young N.D."/>
            <person name="Hall R.S."/>
            <person name="Jex A.R."/>
            <person name="Murali S.C."/>
            <person name="Hughes D.S."/>
            <person name="Lee S.F."/>
            <person name="Perry T."/>
            <person name="Stroehlein A.J."/>
            <person name="Ansell B.R."/>
            <person name="Breugelmans B."/>
            <person name="Hofmann A."/>
            <person name="Qu J."/>
            <person name="Dugan S."/>
            <person name="Lee S.L."/>
            <person name="Chao H."/>
            <person name="Dinh H."/>
            <person name="Han Y."/>
            <person name="Doddapaneni H.V."/>
            <person name="Worley K.C."/>
            <person name="Muzny D.M."/>
            <person name="Ioannidis P."/>
            <person name="Waterhouse R.M."/>
            <person name="Zdobnov E.M."/>
            <person name="James P.J."/>
            <person name="Bagnall N.H."/>
            <person name="Kotze A.C."/>
            <person name="Gibbs R.A."/>
            <person name="Richards S."/>
            <person name="Batterham P."/>
            <person name="Gasser R.B."/>
        </authorList>
    </citation>
    <scope>NUCLEOTIDE SEQUENCE [LARGE SCALE GENOMIC DNA]</scope>
    <source>
        <strain evidence="9 10">LS</strain>
        <tissue evidence="9">Full body</tissue>
    </source>
</reference>
<keyword evidence="6" id="KW-0862">Zinc</keyword>
<dbReference type="GO" id="GO:0005765">
    <property type="term" value="C:lysosomal membrane"/>
    <property type="evidence" value="ECO:0007669"/>
    <property type="project" value="UniProtKB-SubCell"/>
</dbReference>
<dbReference type="OrthoDB" id="7912854at2759"/>
<comment type="caution">
    <text evidence="9">The sequence shown here is derived from an EMBL/GenBank/DDBJ whole genome shotgun (WGS) entry which is preliminary data.</text>
</comment>
<feature type="domain" description="LITAF" evidence="8">
    <location>
        <begin position="40"/>
        <end position="126"/>
    </location>
</feature>
<dbReference type="EMBL" id="JRES01001693">
    <property type="protein sequence ID" value="KNC20938.1"/>
    <property type="molecule type" value="Genomic_DNA"/>
</dbReference>
<dbReference type="InterPro" id="IPR006629">
    <property type="entry name" value="LITAF"/>
</dbReference>
<dbReference type="PROSITE" id="PS51837">
    <property type="entry name" value="LITAF"/>
    <property type="match status" value="1"/>
</dbReference>
<evidence type="ECO:0000256" key="4">
    <source>
        <dbReference type="ARBA" id="ARBA00005975"/>
    </source>
</evidence>
<evidence type="ECO:0000256" key="7">
    <source>
        <dbReference type="ARBA" id="ARBA00023136"/>
    </source>
</evidence>
<dbReference type="Proteomes" id="UP000037069">
    <property type="component" value="Unassembled WGS sequence"/>
</dbReference>
<keyword evidence="5" id="KW-0479">Metal-binding</keyword>
<keyword evidence="10" id="KW-1185">Reference proteome</keyword>
<dbReference type="GO" id="GO:0031902">
    <property type="term" value="C:late endosome membrane"/>
    <property type="evidence" value="ECO:0007669"/>
    <property type="project" value="UniProtKB-SubCell"/>
</dbReference>